<protein>
    <submittedName>
        <fullName evidence="2">DUF3040 domain-containing protein</fullName>
    </submittedName>
</protein>
<accession>A0ABV9WFA1</accession>
<feature type="transmembrane region" description="Helical" evidence="1">
    <location>
        <begin position="37"/>
        <end position="53"/>
    </location>
</feature>
<dbReference type="InterPro" id="IPR021401">
    <property type="entry name" value="DUF3040"/>
</dbReference>
<comment type="caution">
    <text evidence="2">The sequence shown here is derived from an EMBL/GenBank/DDBJ whole genome shotgun (WGS) entry which is preliminary data.</text>
</comment>
<keyword evidence="1" id="KW-0472">Membrane</keyword>
<dbReference type="RefSeq" id="WP_380126896.1">
    <property type="nucleotide sequence ID" value="NZ_JBHSIU010000097.1"/>
</dbReference>
<reference evidence="3" key="1">
    <citation type="journal article" date="2019" name="Int. J. Syst. Evol. Microbiol.">
        <title>The Global Catalogue of Microorganisms (GCM) 10K type strain sequencing project: providing services to taxonomists for standard genome sequencing and annotation.</title>
        <authorList>
            <consortium name="The Broad Institute Genomics Platform"/>
            <consortium name="The Broad Institute Genome Sequencing Center for Infectious Disease"/>
            <person name="Wu L."/>
            <person name="Ma J."/>
        </authorList>
    </citation>
    <scope>NUCLEOTIDE SEQUENCE [LARGE SCALE GENOMIC DNA]</scope>
    <source>
        <strain evidence="3">CGMCC 4.7152</strain>
    </source>
</reference>
<evidence type="ECO:0000313" key="3">
    <source>
        <dbReference type="Proteomes" id="UP001595912"/>
    </source>
</evidence>
<sequence length="83" mass="9357">MLQGDDQQRLAEIERHLHDTDPAFADRFRRWPPRRRTLSPTAALLLGLALLVVGAATGWWAISLLGTSMVAVTIVALRRARRR</sequence>
<dbReference type="Proteomes" id="UP001595912">
    <property type="component" value="Unassembled WGS sequence"/>
</dbReference>
<keyword evidence="3" id="KW-1185">Reference proteome</keyword>
<keyword evidence="1" id="KW-1133">Transmembrane helix</keyword>
<feature type="transmembrane region" description="Helical" evidence="1">
    <location>
        <begin position="59"/>
        <end position="77"/>
    </location>
</feature>
<dbReference type="EMBL" id="JBHSIU010000097">
    <property type="protein sequence ID" value="MFC5006280.1"/>
    <property type="molecule type" value="Genomic_DNA"/>
</dbReference>
<proteinExistence type="predicted"/>
<gene>
    <name evidence="2" type="ORF">ACFPIJ_51730</name>
</gene>
<organism evidence="2 3">
    <name type="scientific">Dactylosporangium cerinum</name>
    <dbReference type="NCBI Taxonomy" id="1434730"/>
    <lineage>
        <taxon>Bacteria</taxon>
        <taxon>Bacillati</taxon>
        <taxon>Actinomycetota</taxon>
        <taxon>Actinomycetes</taxon>
        <taxon>Micromonosporales</taxon>
        <taxon>Micromonosporaceae</taxon>
        <taxon>Dactylosporangium</taxon>
    </lineage>
</organism>
<name>A0ABV9WFA1_9ACTN</name>
<evidence type="ECO:0000313" key="2">
    <source>
        <dbReference type="EMBL" id="MFC5006280.1"/>
    </source>
</evidence>
<evidence type="ECO:0000256" key="1">
    <source>
        <dbReference type="SAM" id="Phobius"/>
    </source>
</evidence>
<dbReference type="Pfam" id="PF11239">
    <property type="entry name" value="DUF3040"/>
    <property type="match status" value="1"/>
</dbReference>
<keyword evidence="1" id="KW-0812">Transmembrane</keyword>